<evidence type="ECO:0000313" key="1">
    <source>
        <dbReference type="EMBL" id="RAL21650.1"/>
    </source>
</evidence>
<gene>
    <name evidence="1" type="ORF">DL240_12395</name>
</gene>
<dbReference type="EMBL" id="QHKO01000005">
    <property type="protein sequence ID" value="RAL21650.1"/>
    <property type="molecule type" value="Genomic_DNA"/>
</dbReference>
<dbReference type="Proteomes" id="UP000249169">
    <property type="component" value="Unassembled WGS sequence"/>
</dbReference>
<accession>A0A328C9K3</accession>
<sequence length="339" mass="37462">MSPGTPNTQPQRPHRAGPLLGAGLLLLAGGLSVAAQLYTDSARPSDDDWQAAAAYVVDTADASDAIRVEPTWSESALVHLGPVGNLLHRQHRPQPEDFQSIERVWVIADASRGDDGLHRLPPQTRLTDTQNFGRVTVRAYELADWVDLGPSLLDRLPEARVRHIKADGSPRTTCQRWDKRRQRWICPGGDFVGRDLKEVGDDPRRCVRAHALADGAILQVSYPGEVLLGEAPATERWLRLRGGLDLRGARHEHSKPMSFRLLVDGEEKVAQPITRFDSTWWAHTIDLSGVSPQSEVVLEVRAEPPASARQFCFNGWVINTEQAELLRDHSGSVESSSSN</sequence>
<proteinExistence type="predicted"/>
<comment type="caution">
    <text evidence="1">The sequence shown here is derived from an EMBL/GenBank/DDBJ whole genome shotgun (WGS) entry which is preliminary data.</text>
</comment>
<dbReference type="RefSeq" id="WP_111730215.1">
    <property type="nucleotide sequence ID" value="NZ_QHKO01000005.1"/>
</dbReference>
<name>A0A328C9K3_9DELT</name>
<keyword evidence="2" id="KW-1185">Reference proteome</keyword>
<organism evidence="1 2">
    <name type="scientific">Lujinxingia litoralis</name>
    <dbReference type="NCBI Taxonomy" id="2211119"/>
    <lineage>
        <taxon>Bacteria</taxon>
        <taxon>Deltaproteobacteria</taxon>
        <taxon>Bradymonadales</taxon>
        <taxon>Lujinxingiaceae</taxon>
        <taxon>Lujinxingia</taxon>
    </lineage>
</organism>
<evidence type="ECO:0000313" key="2">
    <source>
        <dbReference type="Proteomes" id="UP000249169"/>
    </source>
</evidence>
<dbReference type="OrthoDB" id="5505223at2"/>
<protein>
    <submittedName>
        <fullName evidence="1">Uncharacterized protein</fullName>
    </submittedName>
</protein>
<reference evidence="1 2" key="1">
    <citation type="submission" date="2018-05" db="EMBL/GenBank/DDBJ databases">
        <title>Lujinxingia marina gen. nov. sp. nov., a new facultative anaerobic member of the class Deltaproteobacteria, and proposal of Lujinxingaceae fam. nov.</title>
        <authorList>
            <person name="Li C.-M."/>
        </authorList>
    </citation>
    <scope>NUCLEOTIDE SEQUENCE [LARGE SCALE GENOMIC DNA]</scope>
    <source>
        <strain evidence="1 2">B210</strain>
    </source>
</reference>
<dbReference type="AlphaFoldDB" id="A0A328C9K3"/>